<proteinExistence type="predicted"/>
<dbReference type="Proteomes" id="UP000821845">
    <property type="component" value="Chromosome 2"/>
</dbReference>
<evidence type="ECO:0000313" key="2">
    <source>
        <dbReference type="Proteomes" id="UP000821845"/>
    </source>
</evidence>
<keyword evidence="2" id="KW-1185">Reference proteome</keyword>
<sequence length="212" mass="23282">MTGWLRTSSDKLTKEEPTPQYLQRVQGDLEELHAGPPPGSLFHWLLECRNDYPMRLPTMFFFTGAGEVASFKSHIRKGNICLSTLGTAPGPSWSPAVNMRSLPVSIQSFLSDAHIGEHAPRHYQNRDLRRARGLTEGGARVHFVASGSEGEGTRVLHRQLRQVRGRGQGAGRLADSVVVTCGEGQLRAASPATSGHQEECRREKGNGQWTAD</sequence>
<evidence type="ECO:0000313" key="1">
    <source>
        <dbReference type="EMBL" id="KAH6938486.1"/>
    </source>
</evidence>
<reference evidence="1" key="1">
    <citation type="submission" date="2020-05" db="EMBL/GenBank/DDBJ databases">
        <title>Large-scale comparative analyses of tick genomes elucidate their genetic diversity and vector capacities.</title>
        <authorList>
            <person name="Jia N."/>
            <person name="Wang J."/>
            <person name="Shi W."/>
            <person name="Du L."/>
            <person name="Sun Y."/>
            <person name="Zhan W."/>
            <person name="Jiang J."/>
            <person name="Wang Q."/>
            <person name="Zhang B."/>
            <person name="Ji P."/>
            <person name="Sakyi L.B."/>
            <person name="Cui X."/>
            <person name="Yuan T."/>
            <person name="Jiang B."/>
            <person name="Yang W."/>
            <person name="Lam T.T.-Y."/>
            <person name="Chang Q."/>
            <person name="Ding S."/>
            <person name="Wang X."/>
            <person name="Zhu J."/>
            <person name="Ruan X."/>
            <person name="Zhao L."/>
            <person name="Wei J."/>
            <person name="Que T."/>
            <person name="Du C."/>
            <person name="Cheng J."/>
            <person name="Dai P."/>
            <person name="Han X."/>
            <person name="Huang E."/>
            <person name="Gao Y."/>
            <person name="Liu J."/>
            <person name="Shao H."/>
            <person name="Ye R."/>
            <person name="Li L."/>
            <person name="Wei W."/>
            <person name="Wang X."/>
            <person name="Wang C."/>
            <person name="Yang T."/>
            <person name="Huo Q."/>
            <person name="Li W."/>
            <person name="Guo W."/>
            <person name="Chen H."/>
            <person name="Zhou L."/>
            <person name="Ni X."/>
            <person name="Tian J."/>
            <person name="Zhou Y."/>
            <person name="Sheng Y."/>
            <person name="Liu T."/>
            <person name="Pan Y."/>
            <person name="Xia L."/>
            <person name="Li J."/>
            <person name="Zhao F."/>
            <person name="Cao W."/>
        </authorList>
    </citation>
    <scope>NUCLEOTIDE SEQUENCE</scope>
    <source>
        <strain evidence="1">Hyas-2018</strain>
    </source>
</reference>
<name>A0ACB7SWW7_HYAAI</name>
<comment type="caution">
    <text evidence="1">The sequence shown here is derived from an EMBL/GenBank/DDBJ whole genome shotgun (WGS) entry which is preliminary data.</text>
</comment>
<protein>
    <submittedName>
        <fullName evidence="1">Uncharacterized protein</fullName>
    </submittedName>
</protein>
<organism evidence="1 2">
    <name type="scientific">Hyalomma asiaticum</name>
    <name type="common">Tick</name>
    <dbReference type="NCBI Taxonomy" id="266040"/>
    <lineage>
        <taxon>Eukaryota</taxon>
        <taxon>Metazoa</taxon>
        <taxon>Ecdysozoa</taxon>
        <taxon>Arthropoda</taxon>
        <taxon>Chelicerata</taxon>
        <taxon>Arachnida</taxon>
        <taxon>Acari</taxon>
        <taxon>Parasitiformes</taxon>
        <taxon>Ixodida</taxon>
        <taxon>Ixodoidea</taxon>
        <taxon>Ixodidae</taxon>
        <taxon>Hyalomminae</taxon>
        <taxon>Hyalomma</taxon>
    </lineage>
</organism>
<dbReference type="EMBL" id="CM023482">
    <property type="protein sequence ID" value="KAH6938486.1"/>
    <property type="molecule type" value="Genomic_DNA"/>
</dbReference>
<accession>A0ACB7SWW7</accession>
<gene>
    <name evidence="1" type="ORF">HPB50_010005</name>
</gene>